<evidence type="ECO:0000313" key="1">
    <source>
        <dbReference type="EMBL" id="CAH0393259.1"/>
    </source>
</evidence>
<dbReference type="AlphaFoldDB" id="A0A9P0AJR4"/>
<proteinExistence type="predicted"/>
<sequence length="123" mass="14387">MDFVRDAMKLLRQLDELNLVYAAYGTPEDMVFKHLITDGRGRLILCNKHLIKRPNQSVHRQKWKYTNAAWEKRFIKTLFPKITVRRKGVSNSSNQIPTDTRNWVLDILEADCSGKRKAVKSDK</sequence>
<gene>
    <name evidence="1" type="ORF">BEMITA_LOCUS11682</name>
</gene>
<evidence type="ECO:0000313" key="2">
    <source>
        <dbReference type="Proteomes" id="UP001152759"/>
    </source>
</evidence>
<name>A0A9P0AJR4_BEMTA</name>
<keyword evidence="2" id="KW-1185">Reference proteome</keyword>
<dbReference type="EMBL" id="OU963868">
    <property type="protein sequence ID" value="CAH0393259.1"/>
    <property type="molecule type" value="Genomic_DNA"/>
</dbReference>
<accession>A0A9P0AJR4</accession>
<protein>
    <submittedName>
        <fullName evidence="1">Uncharacterized protein</fullName>
    </submittedName>
</protein>
<dbReference type="Proteomes" id="UP001152759">
    <property type="component" value="Chromosome 7"/>
</dbReference>
<reference evidence="1" key="1">
    <citation type="submission" date="2021-12" db="EMBL/GenBank/DDBJ databases">
        <authorList>
            <person name="King R."/>
        </authorList>
    </citation>
    <scope>NUCLEOTIDE SEQUENCE</scope>
</reference>
<organism evidence="1 2">
    <name type="scientific">Bemisia tabaci</name>
    <name type="common">Sweetpotato whitefly</name>
    <name type="synonym">Aleurodes tabaci</name>
    <dbReference type="NCBI Taxonomy" id="7038"/>
    <lineage>
        <taxon>Eukaryota</taxon>
        <taxon>Metazoa</taxon>
        <taxon>Ecdysozoa</taxon>
        <taxon>Arthropoda</taxon>
        <taxon>Hexapoda</taxon>
        <taxon>Insecta</taxon>
        <taxon>Pterygota</taxon>
        <taxon>Neoptera</taxon>
        <taxon>Paraneoptera</taxon>
        <taxon>Hemiptera</taxon>
        <taxon>Sternorrhyncha</taxon>
        <taxon>Aleyrodoidea</taxon>
        <taxon>Aleyrodidae</taxon>
        <taxon>Aleyrodinae</taxon>
        <taxon>Bemisia</taxon>
    </lineage>
</organism>